<dbReference type="EMBL" id="AK230244">
    <property type="protein sequence ID" value="BAF02047.1"/>
    <property type="molecule type" value="mRNA"/>
</dbReference>
<protein>
    <submittedName>
        <fullName evidence="1">Uncharacterized protein</fullName>
    </submittedName>
</protein>
<name>Q0WLG0_ARATH</name>
<reference evidence="1" key="1">
    <citation type="submission" date="2006-07" db="EMBL/GenBank/DDBJ databases">
        <title>Large-scale analysis of RIKEN Arabidopsis full-length (RAFL) cDNAs.</title>
        <authorList>
            <person name="Totoki Y."/>
            <person name="Seki M."/>
            <person name="Ishida J."/>
            <person name="Nakajima M."/>
            <person name="Enju A."/>
            <person name="Morosawa T."/>
            <person name="Kamiya A."/>
            <person name="Narusaka M."/>
            <person name="Shin-i T."/>
            <person name="Nakagawa M."/>
            <person name="Sakamoto N."/>
            <person name="Oishi K."/>
            <person name="Kohara Y."/>
            <person name="Kobayashi M."/>
            <person name="Toyoda A."/>
            <person name="Sakaki Y."/>
            <person name="Sakurai T."/>
            <person name="Iida K."/>
            <person name="Akiyama K."/>
            <person name="Satou M."/>
            <person name="Toyoda T."/>
            <person name="Konagaya A."/>
            <person name="Carninci P."/>
            <person name="Kawai J."/>
            <person name="Hayashizaki Y."/>
            <person name="Shinozaki K."/>
        </authorList>
    </citation>
    <scope>NUCLEOTIDE SEQUENCE</scope>
</reference>
<dbReference type="AlphaFoldDB" id="Q0WLG0"/>
<organism evidence="1">
    <name type="scientific">Arabidopsis thaliana</name>
    <name type="common">Mouse-ear cress</name>
    <dbReference type="NCBI Taxonomy" id="3702"/>
    <lineage>
        <taxon>Eukaryota</taxon>
        <taxon>Viridiplantae</taxon>
        <taxon>Streptophyta</taxon>
        <taxon>Embryophyta</taxon>
        <taxon>Tracheophyta</taxon>
        <taxon>Spermatophyta</taxon>
        <taxon>Magnoliopsida</taxon>
        <taxon>eudicotyledons</taxon>
        <taxon>Gunneridae</taxon>
        <taxon>Pentapetalae</taxon>
        <taxon>rosids</taxon>
        <taxon>malvids</taxon>
        <taxon>Brassicales</taxon>
        <taxon>Brassicaceae</taxon>
        <taxon>Camelineae</taxon>
        <taxon>Arabidopsis</taxon>
    </lineage>
</organism>
<evidence type="ECO:0000313" key="1">
    <source>
        <dbReference type="EMBL" id="BAF02047.1"/>
    </source>
</evidence>
<accession>Q0WLG0</accession>
<proteinExistence type="evidence at transcript level"/>
<sequence length="87" mass="9592">MINITHHIHIIVISVDPNRTIIKTTAVDLVNTKSCTVGLNKINDLVERLESGAKLLHLSGENRVLGLDLHVKLRCYGEAVQDLTVVV</sequence>